<keyword evidence="11" id="KW-1185">Reference proteome</keyword>
<dbReference type="Proteomes" id="UP000053989">
    <property type="component" value="Unassembled WGS sequence"/>
</dbReference>
<feature type="transmembrane region" description="Helical" evidence="8">
    <location>
        <begin position="15"/>
        <end position="42"/>
    </location>
</feature>
<evidence type="ECO:0000313" key="11">
    <source>
        <dbReference type="Proteomes" id="UP000053989"/>
    </source>
</evidence>
<dbReference type="InParanoid" id="A0A0C3AZF1"/>
<keyword evidence="2" id="KW-1003">Cell membrane</keyword>
<name>A0A0C3AZF1_9AGAM</name>
<evidence type="ECO:0000256" key="7">
    <source>
        <dbReference type="ARBA" id="ARBA00023315"/>
    </source>
</evidence>
<gene>
    <name evidence="10" type="ORF">SCLCIDRAFT_1207723</name>
</gene>
<evidence type="ECO:0000256" key="5">
    <source>
        <dbReference type="ARBA" id="ARBA00022989"/>
    </source>
</evidence>
<dbReference type="PANTHER" id="PTHR38686">
    <property type="entry name" value="APOLIPOPROTEIN N-ACYLTRANSFERASE"/>
    <property type="match status" value="1"/>
</dbReference>
<dbReference type="PROSITE" id="PS50263">
    <property type="entry name" value="CN_HYDROLASE"/>
    <property type="match status" value="1"/>
</dbReference>
<reference evidence="10 11" key="1">
    <citation type="submission" date="2014-04" db="EMBL/GenBank/DDBJ databases">
        <authorList>
            <consortium name="DOE Joint Genome Institute"/>
            <person name="Kuo A."/>
            <person name="Kohler A."/>
            <person name="Nagy L.G."/>
            <person name="Floudas D."/>
            <person name="Copeland A."/>
            <person name="Barry K.W."/>
            <person name="Cichocki N."/>
            <person name="Veneault-Fourrey C."/>
            <person name="LaButti K."/>
            <person name="Lindquist E.A."/>
            <person name="Lipzen A."/>
            <person name="Lundell T."/>
            <person name="Morin E."/>
            <person name="Murat C."/>
            <person name="Sun H."/>
            <person name="Tunlid A."/>
            <person name="Henrissat B."/>
            <person name="Grigoriev I.V."/>
            <person name="Hibbett D.S."/>
            <person name="Martin F."/>
            <person name="Nordberg H.P."/>
            <person name="Cantor M.N."/>
            <person name="Hua S.X."/>
        </authorList>
    </citation>
    <scope>NUCLEOTIDE SEQUENCE [LARGE SCALE GENOMIC DNA]</scope>
    <source>
        <strain evidence="10 11">Foug A</strain>
    </source>
</reference>
<feature type="domain" description="CN hydrolase" evidence="9">
    <location>
        <begin position="251"/>
        <end position="514"/>
    </location>
</feature>
<feature type="transmembrane region" description="Helical" evidence="8">
    <location>
        <begin position="63"/>
        <end position="81"/>
    </location>
</feature>
<feature type="transmembrane region" description="Helical" evidence="8">
    <location>
        <begin position="93"/>
        <end position="113"/>
    </location>
</feature>
<dbReference type="STRING" id="1036808.A0A0C3AZF1"/>
<evidence type="ECO:0000256" key="2">
    <source>
        <dbReference type="ARBA" id="ARBA00022475"/>
    </source>
</evidence>
<dbReference type="GO" id="GO:0042158">
    <property type="term" value="P:lipoprotein biosynthetic process"/>
    <property type="evidence" value="ECO:0007669"/>
    <property type="project" value="InterPro"/>
</dbReference>
<dbReference type="GO" id="GO:0016410">
    <property type="term" value="F:N-acyltransferase activity"/>
    <property type="evidence" value="ECO:0007669"/>
    <property type="project" value="InterPro"/>
</dbReference>
<organism evidence="10 11">
    <name type="scientific">Scleroderma citrinum Foug A</name>
    <dbReference type="NCBI Taxonomy" id="1036808"/>
    <lineage>
        <taxon>Eukaryota</taxon>
        <taxon>Fungi</taxon>
        <taxon>Dikarya</taxon>
        <taxon>Basidiomycota</taxon>
        <taxon>Agaricomycotina</taxon>
        <taxon>Agaricomycetes</taxon>
        <taxon>Agaricomycetidae</taxon>
        <taxon>Boletales</taxon>
        <taxon>Sclerodermatineae</taxon>
        <taxon>Sclerodermataceae</taxon>
        <taxon>Scleroderma</taxon>
    </lineage>
</organism>
<keyword evidence="7" id="KW-0012">Acyltransferase</keyword>
<evidence type="ECO:0000256" key="6">
    <source>
        <dbReference type="ARBA" id="ARBA00023136"/>
    </source>
</evidence>
<dbReference type="InterPro" id="IPR036526">
    <property type="entry name" value="C-N_Hydrolase_sf"/>
</dbReference>
<dbReference type="HOGENOM" id="CLU_032069_0_0_1"/>
<keyword evidence="6 8" id="KW-0472">Membrane</keyword>
<reference evidence="11" key="2">
    <citation type="submission" date="2015-01" db="EMBL/GenBank/DDBJ databases">
        <title>Evolutionary Origins and Diversification of the Mycorrhizal Mutualists.</title>
        <authorList>
            <consortium name="DOE Joint Genome Institute"/>
            <consortium name="Mycorrhizal Genomics Consortium"/>
            <person name="Kohler A."/>
            <person name="Kuo A."/>
            <person name="Nagy L.G."/>
            <person name="Floudas D."/>
            <person name="Copeland A."/>
            <person name="Barry K.W."/>
            <person name="Cichocki N."/>
            <person name="Veneault-Fourrey C."/>
            <person name="LaButti K."/>
            <person name="Lindquist E.A."/>
            <person name="Lipzen A."/>
            <person name="Lundell T."/>
            <person name="Morin E."/>
            <person name="Murat C."/>
            <person name="Riley R."/>
            <person name="Ohm R."/>
            <person name="Sun H."/>
            <person name="Tunlid A."/>
            <person name="Henrissat B."/>
            <person name="Grigoriev I.V."/>
            <person name="Hibbett D.S."/>
            <person name="Martin F."/>
        </authorList>
    </citation>
    <scope>NUCLEOTIDE SEQUENCE [LARGE SCALE GENOMIC DNA]</scope>
    <source>
        <strain evidence="11">Foug A</strain>
    </source>
</reference>
<protein>
    <recommendedName>
        <fullName evidence="9">CN hydrolase domain-containing protein</fullName>
    </recommendedName>
</protein>
<dbReference type="SUPFAM" id="SSF56317">
    <property type="entry name" value="Carbon-nitrogen hydrolase"/>
    <property type="match status" value="1"/>
</dbReference>
<feature type="transmembrane region" description="Helical" evidence="8">
    <location>
        <begin position="218"/>
        <end position="235"/>
    </location>
</feature>
<dbReference type="InterPro" id="IPR003010">
    <property type="entry name" value="C-N_Hydrolase"/>
</dbReference>
<evidence type="ECO:0000313" key="10">
    <source>
        <dbReference type="EMBL" id="KIM70382.1"/>
    </source>
</evidence>
<feature type="transmembrane region" description="Helical" evidence="8">
    <location>
        <begin position="125"/>
        <end position="142"/>
    </location>
</feature>
<evidence type="ECO:0000256" key="3">
    <source>
        <dbReference type="ARBA" id="ARBA00022679"/>
    </source>
</evidence>
<dbReference type="InterPro" id="IPR004563">
    <property type="entry name" value="Apolipo_AcylTrfase"/>
</dbReference>
<feature type="transmembrane region" description="Helical" evidence="8">
    <location>
        <begin position="177"/>
        <end position="197"/>
    </location>
</feature>
<evidence type="ECO:0000259" key="9">
    <source>
        <dbReference type="PROSITE" id="PS50263"/>
    </source>
</evidence>
<proteinExistence type="predicted"/>
<keyword evidence="4 8" id="KW-0812">Transmembrane</keyword>
<comment type="subcellular location">
    <subcellularLocation>
        <location evidence="1">Cell membrane</location>
        <topology evidence="1">Multi-pass membrane protein</topology>
    </subcellularLocation>
</comment>
<keyword evidence="5 8" id="KW-1133">Transmembrane helix</keyword>
<evidence type="ECO:0000256" key="1">
    <source>
        <dbReference type="ARBA" id="ARBA00004651"/>
    </source>
</evidence>
<evidence type="ECO:0000256" key="4">
    <source>
        <dbReference type="ARBA" id="ARBA00022692"/>
    </source>
</evidence>
<dbReference type="PANTHER" id="PTHR38686:SF1">
    <property type="entry name" value="APOLIPOPROTEIN N-ACYLTRANSFERASE"/>
    <property type="match status" value="1"/>
</dbReference>
<sequence length="584" mass="63772">MASSLQNLILNKYPTLFFCVIEFFLSILALGPLPYFIPLILLVSVMRIHGQRICCRQTRGRELLCSWVCITAGSSIGHRAAASAALSSPLQSFFAVAFISALTYLVAIAATYLDVRLRGRVSSEWGKITLFPLLWATIWTLASRTSPVGRLLNWSPTLASHPYNWLTPTLGPAALDWLVAAWASLVSEFVALWLMSFEEYDSLDLPNKSCISRTGRSLLCLGTLLLALTIPSFTLNNLPHRADLYTQATSLKVGCVLPYPLDGSHPTLDDFVAETAKMTSAKILLWPESSVVFHSQIEREAAFEKIRKRSNGAFVGVTFEQYVEGDKAPSSGSRTRNGLAIIHRWQKPGEEVIQYYKRQLVPLTESFSKIPSVDPPAIHRIDLKHPQGINASDWASAPNFTRSIPFTTSICLDLASPTAFSDLESRPALILAPARTWETSVGLAMWEQAKSRAAELGSMVLWCDGGATGVSGVGGQGIQEIMQIGAGSWTRTVGVPWPFNEGKTIYATVGEFSVLVFLAAIMGSDLAVQYLVTKAGRGVRAALIGGQSLQTRIPIFRRMTAALGMHGGRLVEVEESGEQQHLLG</sequence>
<dbReference type="OrthoDB" id="2626014at2759"/>
<dbReference type="GO" id="GO:0005886">
    <property type="term" value="C:plasma membrane"/>
    <property type="evidence" value="ECO:0007669"/>
    <property type="project" value="UniProtKB-SubCell"/>
</dbReference>
<evidence type="ECO:0000256" key="8">
    <source>
        <dbReference type="SAM" id="Phobius"/>
    </source>
</evidence>
<dbReference type="EMBL" id="KN822005">
    <property type="protein sequence ID" value="KIM70382.1"/>
    <property type="molecule type" value="Genomic_DNA"/>
</dbReference>
<dbReference type="AlphaFoldDB" id="A0A0C3AZF1"/>
<keyword evidence="3" id="KW-0808">Transferase</keyword>
<dbReference type="Gene3D" id="3.60.110.10">
    <property type="entry name" value="Carbon-nitrogen hydrolase"/>
    <property type="match status" value="1"/>
</dbReference>
<accession>A0A0C3AZF1</accession>